<proteinExistence type="predicted"/>
<accession>A0A939BU67</accession>
<comment type="caution">
    <text evidence="1">The sequence shown here is derived from an EMBL/GenBank/DDBJ whole genome shotgun (WGS) entry which is preliminary data.</text>
</comment>
<dbReference type="Proteomes" id="UP000717624">
    <property type="component" value="Unassembled WGS sequence"/>
</dbReference>
<dbReference type="AlphaFoldDB" id="A0A939BU67"/>
<reference evidence="1" key="1">
    <citation type="submission" date="2021-01" db="EMBL/GenBank/DDBJ databases">
        <title>Genomic Encyclopedia of Type Strains, Phase IV (KMG-IV): sequencing the most valuable type-strain genomes for metagenomic binning, comparative biology and taxonomic classification.</title>
        <authorList>
            <person name="Goeker M."/>
        </authorList>
    </citation>
    <scope>NUCLEOTIDE SEQUENCE</scope>
    <source>
        <strain evidence="1">DSM 25523</strain>
    </source>
</reference>
<dbReference type="RefSeq" id="WP_204520012.1">
    <property type="nucleotide sequence ID" value="NZ_JAFBEB010000022.1"/>
</dbReference>
<evidence type="ECO:0000313" key="1">
    <source>
        <dbReference type="EMBL" id="MBM7592233.1"/>
    </source>
</evidence>
<gene>
    <name evidence="1" type="ORF">JOD01_003895</name>
</gene>
<evidence type="ECO:0000313" key="2">
    <source>
        <dbReference type="Proteomes" id="UP000717624"/>
    </source>
</evidence>
<organism evidence="1 2">
    <name type="scientific">Brevibacillus fulvus</name>
    <dbReference type="NCBI Taxonomy" id="1125967"/>
    <lineage>
        <taxon>Bacteria</taxon>
        <taxon>Bacillati</taxon>
        <taxon>Bacillota</taxon>
        <taxon>Bacilli</taxon>
        <taxon>Bacillales</taxon>
        <taxon>Paenibacillaceae</taxon>
        <taxon>Brevibacillus</taxon>
    </lineage>
</organism>
<protein>
    <submittedName>
        <fullName evidence="1">Uncharacterized protein</fullName>
    </submittedName>
</protein>
<keyword evidence="2" id="KW-1185">Reference proteome</keyword>
<sequence>MSKKEYERIQLLATPEIVAWWKAYADDPDRQEKLREIIREGMSIKSGEYKKIRADKAEILEAIDVLLLSGRLTDISGLIEKEPNQQVEEKQERLKPKIGKLKTSINANKK</sequence>
<name>A0A939BU67_9BACL</name>
<dbReference type="EMBL" id="JAFBEB010000022">
    <property type="protein sequence ID" value="MBM7592233.1"/>
    <property type="molecule type" value="Genomic_DNA"/>
</dbReference>